<dbReference type="InterPro" id="IPR025857">
    <property type="entry name" value="MacB_PCD"/>
</dbReference>
<sequence>MEAGRAEDSIQDGNGVDDCPTGNAMNETVPLDARRAPSLRLPGVLLPAATLTLLFASMLCADDPSKPSRAPVGPHIVIRTVQPTETGTGPLARYGLTRRDFDAIVATVPGIVHAVPVRESIREIRVGDQTVDVTLTGTLPDYRSLHSLRVFRGRFFTDDDQTETRNVVVVGSDVVDQLFPEQSPIGEYIWIDQKVFVVVGEVVAPGEAFEDEPQSSRQVFLPLSSMRRRLGDREIIRKSGSFEMRHVELSRIDIRLSSADDVVSTATIVRRLLDRRHDEADFVLSLPFQTVEGGQK</sequence>
<dbReference type="AlphaFoldDB" id="A0A517Z819"/>
<feature type="domain" description="MacB-like periplasmic core" evidence="2">
    <location>
        <begin position="80"/>
        <end position="269"/>
    </location>
</feature>
<dbReference type="Pfam" id="PF12704">
    <property type="entry name" value="MacB_PCD"/>
    <property type="match status" value="1"/>
</dbReference>
<dbReference type="KEGG" id="mri:Mal4_29100"/>
<gene>
    <name evidence="3" type="primary">yknZ_1</name>
    <name evidence="3" type="ORF">Mal4_29100</name>
</gene>
<dbReference type="PANTHER" id="PTHR30572:SF4">
    <property type="entry name" value="ABC TRANSPORTER PERMEASE YTRF"/>
    <property type="match status" value="1"/>
</dbReference>
<organism evidence="3 4">
    <name type="scientific">Maioricimonas rarisocia</name>
    <dbReference type="NCBI Taxonomy" id="2528026"/>
    <lineage>
        <taxon>Bacteria</taxon>
        <taxon>Pseudomonadati</taxon>
        <taxon>Planctomycetota</taxon>
        <taxon>Planctomycetia</taxon>
        <taxon>Planctomycetales</taxon>
        <taxon>Planctomycetaceae</taxon>
        <taxon>Maioricimonas</taxon>
    </lineage>
</organism>
<protein>
    <submittedName>
        <fullName evidence="3">Putative ABC transporter permease YknZ</fullName>
    </submittedName>
</protein>
<dbReference type="InterPro" id="IPR050250">
    <property type="entry name" value="Macrolide_Exporter_MacB"/>
</dbReference>
<evidence type="ECO:0000313" key="3">
    <source>
        <dbReference type="EMBL" id="QDU38581.1"/>
    </source>
</evidence>
<name>A0A517Z819_9PLAN</name>
<accession>A0A517Z819</accession>
<keyword evidence="4" id="KW-1185">Reference proteome</keyword>
<dbReference type="PANTHER" id="PTHR30572">
    <property type="entry name" value="MEMBRANE COMPONENT OF TRANSPORTER-RELATED"/>
    <property type="match status" value="1"/>
</dbReference>
<evidence type="ECO:0000256" key="1">
    <source>
        <dbReference type="SAM" id="MobiDB-lite"/>
    </source>
</evidence>
<feature type="region of interest" description="Disordered" evidence="1">
    <location>
        <begin position="1"/>
        <end position="25"/>
    </location>
</feature>
<dbReference type="EMBL" id="CP036275">
    <property type="protein sequence ID" value="QDU38581.1"/>
    <property type="molecule type" value="Genomic_DNA"/>
</dbReference>
<dbReference type="Proteomes" id="UP000320496">
    <property type="component" value="Chromosome"/>
</dbReference>
<dbReference type="GO" id="GO:0005886">
    <property type="term" value="C:plasma membrane"/>
    <property type="evidence" value="ECO:0007669"/>
    <property type="project" value="TreeGrafter"/>
</dbReference>
<reference evidence="3 4" key="1">
    <citation type="submission" date="2019-02" db="EMBL/GenBank/DDBJ databases">
        <title>Deep-cultivation of Planctomycetes and their phenomic and genomic characterization uncovers novel biology.</title>
        <authorList>
            <person name="Wiegand S."/>
            <person name="Jogler M."/>
            <person name="Boedeker C."/>
            <person name="Pinto D."/>
            <person name="Vollmers J."/>
            <person name="Rivas-Marin E."/>
            <person name="Kohn T."/>
            <person name="Peeters S.H."/>
            <person name="Heuer A."/>
            <person name="Rast P."/>
            <person name="Oberbeckmann S."/>
            <person name="Bunk B."/>
            <person name="Jeske O."/>
            <person name="Meyerdierks A."/>
            <person name="Storesund J.E."/>
            <person name="Kallscheuer N."/>
            <person name="Luecker S."/>
            <person name="Lage O.M."/>
            <person name="Pohl T."/>
            <person name="Merkel B.J."/>
            <person name="Hornburger P."/>
            <person name="Mueller R.-W."/>
            <person name="Bruemmer F."/>
            <person name="Labrenz M."/>
            <person name="Spormann A.M."/>
            <person name="Op den Camp H."/>
            <person name="Overmann J."/>
            <person name="Amann R."/>
            <person name="Jetten M.S.M."/>
            <person name="Mascher T."/>
            <person name="Medema M.H."/>
            <person name="Devos D.P."/>
            <person name="Kaster A.-K."/>
            <person name="Ovreas L."/>
            <person name="Rohde M."/>
            <person name="Galperin M.Y."/>
            <person name="Jogler C."/>
        </authorList>
    </citation>
    <scope>NUCLEOTIDE SEQUENCE [LARGE SCALE GENOMIC DNA]</scope>
    <source>
        <strain evidence="3 4">Mal4</strain>
    </source>
</reference>
<dbReference type="OrthoDB" id="9770036at2"/>
<evidence type="ECO:0000313" key="4">
    <source>
        <dbReference type="Proteomes" id="UP000320496"/>
    </source>
</evidence>
<evidence type="ECO:0000259" key="2">
    <source>
        <dbReference type="Pfam" id="PF12704"/>
    </source>
</evidence>
<proteinExistence type="predicted"/>
<dbReference type="GO" id="GO:0022857">
    <property type="term" value="F:transmembrane transporter activity"/>
    <property type="evidence" value="ECO:0007669"/>
    <property type="project" value="TreeGrafter"/>
</dbReference>